<evidence type="ECO:0000256" key="1">
    <source>
        <dbReference type="SAM" id="SignalP"/>
    </source>
</evidence>
<keyword evidence="5" id="KW-1185">Reference proteome</keyword>
<dbReference type="InterPro" id="IPR013783">
    <property type="entry name" value="Ig-like_fold"/>
</dbReference>
<evidence type="ECO:0008006" key="6">
    <source>
        <dbReference type="Google" id="ProtNLM"/>
    </source>
</evidence>
<dbReference type="Proteomes" id="UP000195807">
    <property type="component" value="Plasmid pCME4A9I"/>
</dbReference>
<dbReference type="OrthoDB" id="253051at2"/>
<geneLocation type="plasmid" evidence="5">
    <name>pcme4a9i</name>
</geneLocation>
<proteinExistence type="predicted"/>
<dbReference type="KEGG" id="cman:A9D14_15815"/>
<gene>
    <name evidence="4" type="ORF">A9D14_15815</name>
</gene>
<evidence type="ECO:0000259" key="2">
    <source>
        <dbReference type="Pfam" id="PF07632"/>
    </source>
</evidence>
<organism evidence="4 5">
    <name type="scientific">Croceicoccus marinus</name>
    <dbReference type="NCBI Taxonomy" id="450378"/>
    <lineage>
        <taxon>Bacteria</taxon>
        <taxon>Pseudomonadati</taxon>
        <taxon>Pseudomonadota</taxon>
        <taxon>Alphaproteobacteria</taxon>
        <taxon>Sphingomonadales</taxon>
        <taxon>Erythrobacteraceae</taxon>
        <taxon>Croceicoccus</taxon>
    </lineage>
</organism>
<keyword evidence="4" id="KW-0614">Plasmid</keyword>
<dbReference type="Pfam" id="PF07632">
    <property type="entry name" value="Sde182_NH-like"/>
    <property type="match status" value="1"/>
</dbReference>
<feature type="domain" description="Cellulose-binding Sde182 C-terminal" evidence="3">
    <location>
        <begin position="404"/>
        <end position="485"/>
    </location>
</feature>
<feature type="signal peptide" evidence="1">
    <location>
        <begin position="1"/>
        <end position="21"/>
    </location>
</feature>
<dbReference type="GO" id="GO:0016799">
    <property type="term" value="F:hydrolase activity, hydrolyzing N-glycosyl compounds"/>
    <property type="evidence" value="ECO:0007669"/>
    <property type="project" value="InterPro"/>
</dbReference>
<evidence type="ECO:0000313" key="4">
    <source>
        <dbReference type="EMBL" id="ARU17817.1"/>
    </source>
</evidence>
<evidence type="ECO:0000313" key="5">
    <source>
        <dbReference type="Proteomes" id="UP000195807"/>
    </source>
</evidence>
<dbReference type="InterPro" id="IPR036452">
    <property type="entry name" value="Ribo_hydro-like"/>
</dbReference>
<sequence length="490" mass="53091">MGSRPGRALMAALLVGAPVTAACQVKAPSAVQPVAKPRLFVLSDIEADPDDTQSLIRLLLYSNEIDLEGLVATTSVHQKNRVAPESIERVIGEYGKVRANLALHDPAFPRAATLYRLVGSGQPVYGMAGVGSGKSTEGSRQLIAALERPDPRPLWVAGWGGPNTLAQALHDIRATRNPEEAKRLISKLRVHTISDQDDSGPWMRKAFPDLFYVVSPGGYGAATWLAISSAVEGIDNTAISNGWIAENIQQGHGPLGAAYPDTAYGTEGDTPSFLGLIPNGLNVPERPDWGGWGGRYEPRIPERSSTDPDGFNGGIPVPAETRPIWTNAVDSVTPYVARSHGPAIEAMDRTYTGFRETLWRWRDEFQNDFAARMDWTIKAPADANHPPIVRLAHPDSVTVRSGDTVPLSALGTTDPDGDSLSYRWFQYPEAGTYPGTIEMWGAENLYARGFTAPPVDRPSEAHFILKVTDKGTPALTRYRRVVVTILPEGS</sequence>
<feature type="chain" id="PRO_5011522403" description="DUF1593 domain-containing protein" evidence="1">
    <location>
        <begin position="22"/>
        <end position="490"/>
    </location>
</feature>
<protein>
    <recommendedName>
        <fullName evidence="6">DUF1593 domain-containing protein</fullName>
    </recommendedName>
</protein>
<dbReference type="SUPFAM" id="SSF53590">
    <property type="entry name" value="Nucleoside hydrolase"/>
    <property type="match status" value="1"/>
</dbReference>
<dbReference type="Gene3D" id="3.90.245.10">
    <property type="entry name" value="Ribonucleoside hydrolase-like"/>
    <property type="match status" value="1"/>
</dbReference>
<dbReference type="PROSITE" id="PS51257">
    <property type="entry name" value="PROKAR_LIPOPROTEIN"/>
    <property type="match status" value="1"/>
</dbReference>
<dbReference type="InterPro" id="IPR048527">
    <property type="entry name" value="Sde182_C"/>
</dbReference>
<dbReference type="Pfam" id="PF21027">
    <property type="entry name" value="Sde0182_C"/>
    <property type="match status" value="1"/>
</dbReference>
<dbReference type="Gene3D" id="2.60.40.10">
    <property type="entry name" value="Immunoglobulins"/>
    <property type="match status" value="1"/>
</dbReference>
<dbReference type="AlphaFoldDB" id="A0A1Z1FGI3"/>
<evidence type="ECO:0000259" key="3">
    <source>
        <dbReference type="Pfam" id="PF21027"/>
    </source>
</evidence>
<reference evidence="4 5" key="1">
    <citation type="submission" date="2017-01" db="EMBL/GenBank/DDBJ databases">
        <title>Complete genome sequence of esterase-producing bacterium Croceicoccus marinus E4A9.</title>
        <authorList>
            <person name="Wu Y.-H."/>
            <person name="Cheng H."/>
            <person name="Xu L."/>
            <person name="Huo Y.-Y."/>
            <person name="Wang C.-S."/>
            <person name="Xu X.-W."/>
        </authorList>
    </citation>
    <scope>NUCLEOTIDE SEQUENCE [LARGE SCALE GENOMIC DNA]</scope>
    <source>
        <strain evidence="4 5">E4A9</strain>
        <plasmid evidence="5">Plasmid pcme4a9i</plasmid>
    </source>
</reference>
<dbReference type="EMBL" id="CP019603">
    <property type="protein sequence ID" value="ARU17817.1"/>
    <property type="molecule type" value="Genomic_DNA"/>
</dbReference>
<dbReference type="InterPro" id="IPR011483">
    <property type="entry name" value="Sde182_NH-like"/>
</dbReference>
<accession>A0A1Z1FGI3</accession>
<feature type="domain" description="Cellulose-binding Sde182 nucleoside hydrolase-like" evidence="2">
    <location>
        <begin position="38"/>
        <end position="296"/>
    </location>
</feature>
<name>A0A1Z1FGI3_9SPHN</name>
<keyword evidence="1" id="KW-0732">Signal</keyword>
<dbReference type="STRING" id="450378.GCA_001661675_03177"/>